<dbReference type="RefSeq" id="WP_154116355.1">
    <property type="nucleotide sequence ID" value="NZ_WJXB01000001.1"/>
</dbReference>
<evidence type="ECO:0000256" key="1">
    <source>
        <dbReference type="SAM" id="Phobius"/>
    </source>
</evidence>
<organism evidence="3 4">
    <name type="scientific">Paenibacillus monticola</name>
    <dbReference type="NCBI Taxonomy" id="2666075"/>
    <lineage>
        <taxon>Bacteria</taxon>
        <taxon>Bacillati</taxon>
        <taxon>Bacillota</taxon>
        <taxon>Bacilli</taxon>
        <taxon>Bacillales</taxon>
        <taxon>Paenibacillaceae</taxon>
        <taxon>Paenibacillus</taxon>
    </lineage>
</organism>
<reference evidence="3 4" key="1">
    <citation type="submission" date="2019-11" db="EMBL/GenBank/DDBJ databases">
        <title>Paenibacillus monticola sp. nov., a novel PGPR strain isolated from mountain sample in China.</title>
        <authorList>
            <person name="Zhao Q."/>
            <person name="Li H.-P."/>
            <person name="Zhang J.-L."/>
        </authorList>
    </citation>
    <scope>NUCLEOTIDE SEQUENCE [LARGE SCALE GENOMIC DNA]</scope>
    <source>
        <strain evidence="3 4">LC-T2</strain>
    </source>
</reference>
<evidence type="ECO:0000313" key="3">
    <source>
        <dbReference type="EMBL" id="MRN51636.1"/>
    </source>
</evidence>
<keyword evidence="1" id="KW-0472">Membrane</keyword>
<feature type="transmembrane region" description="Helical" evidence="1">
    <location>
        <begin position="80"/>
        <end position="97"/>
    </location>
</feature>
<feature type="transmembrane region" description="Helical" evidence="1">
    <location>
        <begin position="117"/>
        <end position="139"/>
    </location>
</feature>
<proteinExistence type="predicted"/>
<dbReference type="AlphaFoldDB" id="A0A7X2L0T9"/>
<sequence length="152" mass="16711">MSTPLHPLIVHFPIALLSLGAILQLIALWKPDFWNKIANFCLMIGFVSAIVAYLTGDSGEHFAKQVFGTQEAAVHTHETFAMFTLIVFGIIVAIKLYQLFPMIPQLKKYAKFSFSKVFIPVLIILSLTGGTLVVLTGHYGGKLVYQAASQGK</sequence>
<evidence type="ECO:0000259" key="2">
    <source>
        <dbReference type="Pfam" id="PF09990"/>
    </source>
</evidence>
<dbReference type="EMBL" id="WJXB01000001">
    <property type="protein sequence ID" value="MRN51636.1"/>
    <property type="molecule type" value="Genomic_DNA"/>
</dbReference>
<gene>
    <name evidence="3" type="ORF">GJB61_01250</name>
</gene>
<feature type="transmembrane region" description="Helical" evidence="1">
    <location>
        <begin position="12"/>
        <end position="30"/>
    </location>
</feature>
<evidence type="ECO:0000313" key="4">
    <source>
        <dbReference type="Proteomes" id="UP000463051"/>
    </source>
</evidence>
<keyword evidence="1" id="KW-0812">Transmembrane</keyword>
<dbReference type="InterPro" id="IPR019251">
    <property type="entry name" value="DUF2231_TM"/>
</dbReference>
<dbReference type="Proteomes" id="UP000463051">
    <property type="component" value="Unassembled WGS sequence"/>
</dbReference>
<accession>A0A7X2L0T9</accession>
<feature type="domain" description="DUF2231" evidence="2">
    <location>
        <begin position="3"/>
        <end position="146"/>
    </location>
</feature>
<comment type="caution">
    <text evidence="3">The sequence shown here is derived from an EMBL/GenBank/DDBJ whole genome shotgun (WGS) entry which is preliminary data.</text>
</comment>
<name>A0A7X2L0T9_9BACL</name>
<dbReference type="Pfam" id="PF09990">
    <property type="entry name" value="DUF2231"/>
    <property type="match status" value="1"/>
</dbReference>
<protein>
    <recommendedName>
        <fullName evidence="2">DUF2231 domain-containing protein</fullName>
    </recommendedName>
</protein>
<keyword evidence="4" id="KW-1185">Reference proteome</keyword>
<feature type="transmembrane region" description="Helical" evidence="1">
    <location>
        <begin position="37"/>
        <end position="56"/>
    </location>
</feature>
<keyword evidence="1" id="KW-1133">Transmembrane helix</keyword>